<dbReference type="Proteomes" id="UP000272238">
    <property type="component" value="Unassembled WGS sequence"/>
</dbReference>
<dbReference type="RefSeq" id="WP_121213982.1">
    <property type="nucleotide sequence ID" value="NZ_RBZN01000011.1"/>
</dbReference>
<dbReference type="GO" id="GO:0030420">
    <property type="term" value="P:establishment of competence for transformation"/>
    <property type="evidence" value="ECO:0007669"/>
    <property type="project" value="UniProtKB-KW"/>
</dbReference>
<feature type="transmembrane region" description="Helical" evidence="3">
    <location>
        <begin position="6"/>
        <end position="30"/>
    </location>
</feature>
<evidence type="ECO:0000256" key="3">
    <source>
        <dbReference type="SAM" id="Phobius"/>
    </source>
</evidence>
<dbReference type="GO" id="GO:0009986">
    <property type="term" value="C:cell surface"/>
    <property type="evidence" value="ECO:0007669"/>
    <property type="project" value="UniProtKB-SubCell"/>
</dbReference>
<reference evidence="4 5" key="1">
    <citation type="journal article" date="2016" name="Antonie Van Leeuwenhoek">
        <title>Lysinibacillus endophyticus sp. nov., an indole-3-acetic acid producing endophytic bacterium isolated from corn root (Zea mays cv. Xinken-5).</title>
        <authorList>
            <person name="Yu J."/>
            <person name="Guan X."/>
            <person name="Liu C."/>
            <person name="Xiang W."/>
            <person name="Yu Z."/>
            <person name="Liu X."/>
            <person name="Wang G."/>
        </authorList>
    </citation>
    <scope>NUCLEOTIDE SEQUENCE [LARGE SCALE GENOMIC DNA]</scope>
    <source>
        <strain evidence="4 5">DSM 100506</strain>
    </source>
</reference>
<keyword evidence="2" id="KW-0178">Competence</keyword>
<sequence>MKYEKGFTLIEVVASILLISILLISFFGVFKNIYKSNAINDNNIVAMNLARYKSAEFTEKGTNSTTDPDAVDLTEFNSDIDPSKSEYCSKEEIEDQFIIKIFIKKMGEGNTDDFYQEPHQVIIVVKNMEDKILSETYTYIYHQGVVSCG</sequence>
<dbReference type="EMBL" id="RBZN01000011">
    <property type="protein sequence ID" value="RKQ18038.1"/>
    <property type="molecule type" value="Genomic_DNA"/>
</dbReference>
<keyword evidence="3" id="KW-0472">Membrane</keyword>
<dbReference type="PROSITE" id="PS00409">
    <property type="entry name" value="PROKAR_NTER_METHYL"/>
    <property type="match status" value="1"/>
</dbReference>
<evidence type="ECO:0000256" key="2">
    <source>
        <dbReference type="ARBA" id="ARBA00023287"/>
    </source>
</evidence>
<evidence type="ECO:0000313" key="5">
    <source>
        <dbReference type="Proteomes" id="UP000272238"/>
    </source>
</evidence>
<comment type="caution">
    <text evidence="4">The sequence shown here is derived from an EMBL/GenBank/DDBJ whole genome shotgun (WGS) entry which is preliminary data.</text>
</comment>
<gene>
    <name evidence="4" type="ORF">D8M03_06565</name>
</gene>
<keyword evidence="3" id="KW-0812">Transmembrane</keyword>
<keyword evidence="3" id="KW-1133">Transmembrane helix</keyword>
<evidence type="ECO:0000313" key="4">
    <source>
        <dbReference type="EMBL" id="RKQ18038.1"/>
    </source>
</evidence>
<evidence type="ECO:0000256" key="1">
    <source>
        <dbReference type="ARBA" id="ARBA00004241"/>
    </source>
</evidence>
<organism evidence="4 5">
    <name type="scientific">Ureibacillus endophyticus</name>
    <dbReference type="NCBI Taxonomy" id="1978490"/>
    <lineage>
        <taxon>Bacteria</taxon>
        <taxon>Bacillati</taxon>
        <taxon>Bacillota</taxon>
        <taxon>Bacilli</taxon>
        <taxon>Bacillales</taxon>
        <taxon>Caryophanaceae</taxon>
        <taxon>Ureibacillus</taxon>
    </lineage>
</organism>
<dbReference type="Pfam" id="PF07963">
    <property type="entry name" value="N_methyl"/>
    <property type="match status" value="1"/>
</dbReference>
<protein>
    <submittedName>
        <fullName evidence="4">Prepilin-type N-terminal cleavage/methylation domain-containing protein</fullName>
    </submittedName>
</protein>
<keyword evidence="5" id="KW-1185">Reference proteome</keyword>
<comment type="subcellular location">
    <subcellularLocation>
        <location evidence="1">Cell surface</location>
    </subcellularLocation>
</comment>
<dbReference type="InterPro" id="IPR012902">
    <property type="entry name" value="N_methyl_site"/>
</dbReference>
<dbReference type="NCBIfam" id="TIGR02532">
    <property type="entry name" value="IV_pilin_GFxxxE"/>
    <property type="match status" value="1"/>
</dbReference>
<name>A0A494Z640_9BACL</name>
<accession>A0A494Z640</accession>
<proteinExistence type="predicted"/>
<dbReference type="AlphaFoldDB" id="A0A494Z640"/>